<proteinExistence type="predicted"/>
<dbReference type="EMBL" id="CAJOAY010002743">
    <property type="protein sequence ID" value="CAF3976248.1"/>
    <property type="molecule type" value="Genomic_DNA"/>
</dbReference>
<sequence>MIDHDDLVDKIINDPDRIPLKGVVGPSPLRELIGFHATTSLPRDLMHDLIEGVCPMIIISLLKQASALRILTYIRIQERMENFQYGKFDSSNQPPPLLVKHLQNNHMAATAAQKLCFYKLFPIIFHDIVDLLPSFVVYQVLREILDLIMSYPFRRKWLHVLGELCETFHEKMIRHFPDKITPKAHYIREYKDMINDFAPAIKQWCSRYEAKHSYFKKITVRTNNFKNIPKMLVTRYHLKQCLTFDHLTRLQSSQYPVGMRKVRKNCFDIQMKDILLKHFNHIDLDTDLYQCNILIHNNIEYRRCGVYVIDLKPSHEQPIFAPVIMIIKKKEKWWLLVDILNTICYDEKLSAWQIQSTTRYSLIDSNDLTYYHKGLDIYIVNNLSFVSFISRLTLH</sequence>
<dbReference type="Proteomes" id="UP000663881">
    <property type="component" value="Unassembled WGS sequence"/>
</dbReference>
<gene>
    <name evidence="1" type="ORF">OKA104_LOCUS28394</name>
</gene>
<reference evidence="1" key="1">
    <citation type="submission" date="2021-02" db="EMBL/GenBank/DDBJ databases">
        <authorList>
            <person name="Nowell W R."/>
        </authorList>
    </citation>
    <scope>NUCLEOTIDE SEQUENCE</scope>
</reference>
<evidence type="ECO:0000313" key="1">
    <source>
        <dbReference type="EMBL" id="CAF3976248.1"/>
    </source>
</evidence>
<name>A0A819M9T7_9BILA</name>
<organism evidence="1 2">
    <name type="scientific">Adineta steineri</name>
    <dbReference type="NCBI Taxonomy" id="433720"/>
    <lineage>
        <taxon>Eukaryota</taxon>
        <taxon>Metazoa</taxon>
        <taxon>Spiralia</taxon>
        <taxon>Gnathifera</taxon>
        <taxon>Rotifera</taxon>
        <taxon>Eurotatoria</taxon>
        <taxon>Bdelloidea</taxon>
        <taxon>Adinetida</taxon>
        <taxon>Adinetidae</taxon>
        <taxon>Adineta</taxon>
    </lineage>
</organism>
<accession>A0A819M9T7</accession>
<dbReference type="AlphaFoldDB" id="A0A819M9T7"/>
<evidence type="ECO:0000313" key="2">
    <source>
        <dbReference type="Proteomes" id="UP000663881"/>
    </source>
</evidence>
<comment type="caution">
    <text evidence="1">The sequence shown here is derived from an EMBL/GenBank/DDBJ whole genome shotgun (WGS) entry which is preliminary data.</text>
</comment>
<protein>
    <submittedName>
        <fullName evidence="1">Uncharacterized protein</fullName>
    </submittedName>
</protein>